<dbReference type="InterPro" id="IPR004046">
    <property type="entry name" value="GST_C"/>
</dbReference>
<dbReference type="Gene3D" id="1.20.1050.10">
    <property type="match status" value="1"/>
</dbReference>
<dbReference type="Proteomes" id="UP000000311">
    <property type="component" value="Unassembled WGS sequence"/>
</dbReference>
<dbReference type="Pfam" id="PF13417">
    <property type="entry name" value="GST_N_3"/>
    <property type="match status" value="1"/>
</dbReference>
<dbReference type="EMBL" id="GL440813">
    <property type="protein sequence ID" value="EFN65387.1"/>
    <property type="molecule type" value="Genomic_DNA"/>
</dbReference>
<keyword evidence="5" id="KW-0808">Transferase</keyword>
<reference evidence="5 6" key="1">
    <citation type="journal article" date="2010" name="Science">
        <title>Genomic comparison of the ants Camponotus floridanus and Harpegnathos saltator.</title>
        <authorList>
            <person name="Bonasio R."/>
            <person name="Zhang G."/>
            <person name="Ye C."/>
            <person name="Mutti N.S."/>
            <person name="Fang X."/>
            <person name="Qin N."/>
            <person name="Donahue G."/>
            <person name="Yang P."/>
            <person name="Li Q."/>
            <person name="Li C."/>
            <person name="Zhang P."/>
            <person name="Huang Z."/>
            <person name="Berger S.L."/>
            <person name="Reinberg D."/>
            <person name="Wang J."/>
            <person name="Liebig J."/>
        </authorList>
    </citation>
    <scope>NUCLEOTIDE SEQUENCE [LARGE SCALE GENOMIC DNA]</scope>
    <source>
        <strain evidence="6">C129</strain>
    </source>
</reference>
<dbReference type="InterPro" id="IPR040079">
    <property type="entry name" value="Glutathione_S-Trfase"/>
</dbReference>
<feature type="compositionally biased region" description="Basic and acidic residues" evidence="2">
    <location>
        <begin position="206"/>
        <end position="215"/>
    </location>
</feature>
<dbReference type="PROSITE" id="PS50404">
    <property type="entry name" value="GST_NTER"/>
    <property type="match status" value="1"/>
</dbReference>
<sequence length="253" mass="29238">MSVQLYYLPPSPPCRAVLLTAEAIGLEMELIMLNPHAGDPEYEQLNPQRTIPFLVDDDLKISESRAIMTYLVEQYGENDTLYPQNPEARALIDQRLYFDLGTLYASVFNYYMPVLKKQIETHDPMEYENMTQAFHILDKFLEGHDYVAGDNLTIADLSLVSSVTTAEAFGFHLEDYENVTNWLEKVQTFAPGYEKANGEPCEMFKKFVEDLRGEEKGEEEEEKDEEKGEEEEEKDEDKGEEEEEKEEGEEENE</sequence>
<comment type="subunit">
    <text evidence="1">Homodimer.</text>
</comment>
<dbReference type="PROSITE" id="PS50405">
    <property type="entry name" value="GST_CTER"/>
    <property type="match status" value="1"/>
</dbReference>
<dbReference type="OMA" id="GYEKANG"/>
<dbReference type="InterPro" id="IPR036282">
    <property type="entry name" value="Glutathione-S-Trfase_C_sf"/>
</dbReference>
<dbReference type="Gene3D" id="3.40.30.10">
    <property type="entry name" value="Glutaredoxin"/>
    <property type="match status" value="1"/>
</dbReference>
<dbReference type="InterPro" id="IPR036249">
    <property type="entry name" value="Thioredoxin-like_sf"/>
</dbReference>
<dbReference type="CDD" id="cd03177">
    <property type="entry name" value="GST_C_Delta_Epsilon"/>
    <property type="match status" value="1"/>
</dbReference>
<feature type="domain" description="GST C-terminal" evidence="4">
    <location>
        <begin position="85"/>
        <end position="207"/>
    </location>
</feature>
<dbReference type="GO" id="GO:0006749">
    <property type="term" value="P:glutathione metabolic process"/>
    <property type="evidence" value="ECO:0007669"/>
    <property type="project" value="TreeGrafter"/>
</dbReference>
<dbReference type="SUPFAM" id="SSF47616">
    <property type="entry name" value="GST C-terminal domain-like"/>
    <property type="match status" value="1"/>
</dbReference>
<evidence type="ECO:0000313" key="6">
    <source>
        <dbReference type="Proteomes" id="UP000000311"/>
    </source>
</evidence>
<gene>
    <name evidence="5" type="ORF">EAG_04969</name>
</gene>
<name>E2AMG3_CAMFO</name>
<dbReference type="InParanoid" id="E2AMG3"/>
<evidence type="ECO:0000259" key="4">
    <source>
        <dbReference type="PROSITE" id="PS50405"/>
    </source>
</evidence>
<evidence type="ECO:0000256" key="2">
    <source>
        <dbReference type="SAM" id="MobiDB-lite"/>
    </source>
</evidence>
<dbReference type="SUPFAM" id="SSF52833">
    <property type="entry name" value="Thioredoxin-like"/>
    <property type="match status" value="1"/>
</dbReference>
<evidence type="ECO:0000313" key="5">
    <source>
        <dbReference type="EMBL" id="EFN65387.1"/>
    </source>
</evidence>
<evidence type="ECO:0000259" key="3">
    <source>
        <dbReference type="PROSITE" id="PS50404"/>
    </source>
</evidence>
<feature type="region of interest" description="Disordered" evidence="2">
    <location>
        <begin position="206"/>
        <end position="253"/>
    </location>
</feature>
<proteinExistence type="predicted"/>
<dbReference type="Pfam" id="PF00043">
    <property type="entry name" value="GST_C"/>
    <property type="match status" value="1"/>
</dbReference>
<dbReference type="InterPro" id="IPR010987">
    <property type="entry name" value="Glutathione-S-Trfase_C-like"/>
</dbReference>
<feature type="compositionally biased region" description="Acidic residues" evidence="2">
    <location>
        <begin position="216"/>
        <end position="253"/>
    </location>
</feature>
<dbReference type="PANTHER" id="PTHR43969:SF9">
    <property type="entry name" value="GLUTATHIONE S TRANSFERASE D10, ISOFORM A-RELATED"/>
    <property type="match status" value="1"/>
</dbReference>
<dbReference type="SFLD" id="SFLDG01153">
    <property type="entry name" value="Main.4:_Theta-like"/>
    <property type="match status" value="1"/>
</dbReference>
<feature type="domain" description="GST N-terminal" evidence="3">
    <location>
        <begin position="1"/>
        <end position="79"/>
    </location>
</feature>
<dbReference type="AlphaFoldDB" id="E2AMG3"/>
<keyword evidence="6" id="KW-1185">Reference proteome</keyword>
<dbReference type="STRING" id="104421.E2AMG3"/>
<dbReference type="SFLD" id="SFLDS00019">
    <property type="entry name" value="Glutathione_Transferase_(cytos"/>
    <property type="match status" value="1"/>
</dbReference>
<dbReference type="FunFam" id="3.40.30.10:FF:000034">
    <property type="entry name" value="glutathione S-transferase 1"/>
    <property type="match status" value="1"/>
</dbReference>
<organism evidence="6">
    <name type="scientific">Camponotus floridanus</name>
    <name type="common">Florida carpenter ant</name>
    <dbReference type="NCBI Taxonomy" id="104421"/>
    <lineage>
        <taxon>Eukaryota</taxon>
        <taxon>Metazoa</taxon>
        <taxon>Ecdysozoa</taxon>
        <taxon>Arthropoda</taxon>
        <taxon>Hexapoda</taxon>
        <taxon>Insecta</taxon>
        <taxon>Pterygota</taxon>
        <taxon>Neoptera</taxon>
        <taxon>Endopterygota</taxon>
        <taxon>Hymenoptera</taxon>
        <taxon>Apocrita</taxon>
        <taxon>Aculeata</taxon>
        <taxon>Formicoidea</taxon>
        <taxon>Formicidae</taxon>
        <taxon>Formicinae</taxon>
        <taxon>Camponotus</taxon>
    </lineage>
</organism>
<accession>E2AMG3</accession>
<dbReference type="FunFam" id="1.20.1050.10:FF:000007">
    <property type="entry name" value="Glutathione S-transferase 1-1"/>
    <property type="match status" value="1"/>
</dbReference>
<protein>
    <submittedName>
        <fullName evidence="5">Glutathione S-transferase 1-1</fullName>
    </submittedName>
</protein>
<dbReference type="OrthoDB" id="2309723at2759"/>
<evidence type="ECO:0000256" key="1">
    <source>
        <dbReference type="ARBA" id="ARBA00011738"/>
    </source>
</evidence>
<dbReference type="InterPro" id="IPR004045">
    <property type="entry name" value="Glutathione_S-Trfase_N"/>
</dbReference>
<dbReference type="GO" id="GO:0004364">
    <property type="term" value="F:glutathione transferase activity"/>
    <property type="evidence" value="ECO:0007669"/>
    <property type="project" value="TreeGrafter"/>
</dbReference>
<dbReference type="PANTHER" id="PTHR43969">
    <property type="entry name" value="GLUTATHIONE S TRANSFERASE D10, ISOFORM A-RELATED"/>
    <property type="match status" value="1"/>
</dbReference>
<dbReference type="SFLD" id="SFLDG00358">
    <property type="entry name" value="Main_(cytGST)"/>
    <property type="match status" value="1"/>
</dbReference>